<organism evidence="6 7">
    <name type="scientific">Strigamia maritima</name>
    <name type="common">European centipede</name>
    <name type="synonym">Geophilus maritimus</name>
    <dbReference type="NCBI Taxonomy" id="126957"/>
    <lineage>
        <taxon>Eukaryota</taxon>
        <taxon>Metazoa</taxon>
        <taxon>Ecdysozoa</taxon>
        <taxon>Arthropoda</taxon>
        <taxon>Myriapoda</taxon>
        <taxon>Chilopoda</taxon>
        <taxon>Pleurostigmophora</taxon>
        <taxon>Geophilomorpha</taxon>
        <taxon>Linotaeniidae</taxon>
        <taxon>Strigamia</taxon>
    </lineage>
</organism>
<evidence type="ECO:0000259" key="5">
    <source>
        <dbReference type="Pfam" id="PF23414"/>
    </source>
</evidence>
<dbReference type="InterPro" id="IPR015943">
    <property type="entry name" value="WD40/YVTN_repeat-like_dom_sf"/>
</dbReference>
<dbReference type="PANTHER" id="PTHR13720:SF55">
    <property type="entry name" value="ECHINODERM MICROTUBULE-ASSOCIATED PROTEIN-LIKE CG42247"/>
    <property type="match status" value="1"/>
</dbReference>
<dbReference type="HOGENOM" id="CLU_011754_2_0_1"/>
<dbReference type="GO" id="GO:0072686">
    <property type="term" value="C:mitotic spindle"/>
    <property type="evidence" value="ECO:0007669"/>
    <property type="project" value="TreeGrafter"/>
</dbReference>
<dbReference type="PROSITE" id="PS50082">
    <property type="entry name" value="WD_REPEATS_2"/>
    <property type="match status" value="3"/>
</dbReference>
<dbReference type="GO" id="GO:0008017">
    <property type="term" value="F:microtubule binding"/>
    <property type="evidence" value="ECO:0007669"/>
    <property type="project" value="TreeGrafter"/>
</dbReference>
<dbReference type="Pfam" id="PF23414">
    <property type="entry name" value="Beta-prop_EML_2"/>
    <property type="match status" value="1"/>
</dbReference>
<feature type="repeat" description="WD" evidence="3">
    <location>
        <begin position="155"/>
        <end position="185"/>
    </location>
</feature>
<dbReference type="EMBL" id="JH430253">
    <property type="status" value="NOT_ANNOTATED_CDS"/>
    <property type="molecule type" value="Genomic_DNA"/>
</dbReference>
<keyword evidence="1 3" id="KW-0853">WD repeat</keyword>
<dbReference type="InterPro" id="IPR055442">
    <property type="entry name" value="Beta-prop_EML-like_2nd"/>
</dbReference>
<reference evidence="6" key="2">
    <citation type="submission" date="2015-02" db="UniProtKB">
        <authorList>
            <consortium name="EnsemblMetazoa"/>
        </authorList>
    </citation>
    <scope>IDENTIFICATION</scope>
</reference>
<feature type="repeat" description="WD" evidence="3">
    <location>
        <begin position="243"/>
        <end position="276"/>
    </location>
</feature>
<dbReference type="Gene3D" id="2.130.10.10">
    <property type="entry name" value="YVTN repeat-like/Quinoprotein amine dehydrogenase"/>
    <property type="match status" value="2"/>
</dbReference>
<reference evidence="7" key="1">
    <citation type="submission" date="2011-05" db="EMBL/GenBank/DDBJ databases">
        <authorList>
            <person name="Richards S.R."/>
            <person name="Qu J."/>
            <person name="Jiang H."/>
            <person name="Jhangiani S.N."/>
            <person name="Agravi P."/>
            <person name="Goodspeed R."/>
            <person name="Gross S."/>
            <person name="Mandapat C."/>
            <person name="Jackson L."/>
            <person name="Mathew T."/>
            <person name="Pu L."/>
            <person name="Thornton R."/>
            <person name="Saada N."/>
            <person name="Wilczek-Boney K.B."/>
            <person name="Lee S."/>
            <person name="Kovar C."/>
            <person name="Wu Y."/>
            <person name="Scherer S.E."/>
            <person name="Worley K.C."/>
            <person name="Muzny D.M."/>
            <person name="Gibbs R."/>
        </authorList>
    </citation>
    <scope>NUCLEOTIDE SEQUENCE</scope>
    <source>
        <strain evidence="7">Brora</strain>
    </source>
</reference>
<feature type="repeat" description="WD" evidence="3">
    <location>
        <begin position="324"/>
        <end position="365"/>
    </location>
</feature>
<dbReference type="InterPro" id="IPR001680">
    <property type="entry name" value="WD40_rpt"/>
</dbReference>
<dbReference type="InterPro" id="IPR055439">
    <property type="entry name" value="Beta-prop_EML_1st"/>
</dbReference>
<dbReference type="GO" id="GO:0000226">
    <property type="term" value="P:microtubule cytoskeleton organization"/>
    <property type="evidence" value="ECO:0007669"/>
    <property type="project" value="TreeGrafter"/>
</dbReference>
<dbReference type="InterPro" id="IPR050630">
    <property type="entry name" value="WD_repeat_EMAP"/>
</dbReference>
<keyword evidence="2" id="KW-0677">Repeat</keyword>
<protein>
    <submittedName>
        <fullName evidence="6">Uncharacterized protein</fullName>
    </submittedName>
</protein>
<name>T1IJD0_STRMM</name>
<feature type="domain" description="EML-like second beta-propeller" evidence="5">
    <location>
        <begin position="250"/>
        <end position="517"/>
    </location>
</feature>
<dbReference type="OMA" id="DHARICN"/>
<evidence type="ECO:0000313" key="6">
    <source>
        <dbReference type="EnsemblMetazoa" id="SMAR000993-PA"/>
    </source>
</evidence>
<dbReference type="EnsemblMetazoa" id="SMAR000993-RA">
    <property type="protein sequence ID" value="SMAR000993-PA"/>
    <property type="gene ID" value="SMAR000993"/>
</dbReference>
<dbReference type="InterPro" id="IPR011047">
    <property type="entry name" value="Quinoprotein_ADH-like_sf"/>
</dbReference>
<evidence type="ECO:0000256" key="2">
    <source>
        <dbReference type="ARBA" id="ARBA00022737"/>
    </source>
</evidence>
<proteinExistence type="predicted"/>
<dbReference type="eggNOG" id="KOG2106">
    <property type="taxonomic scope" value="Eukaryota"/>
</dbReference>
<dbReference type="PANTHER" id="PTHR13720">
    <property type="entry name" value="WD-40 REPEAT PROTEIN"/>
    <property type="match status" value="1"/>
</dbReference>
<dbReference type="Pfam" id="PF23409">
    <property type="entry name" value="Beta-prop_EML"/>
    <property type="match status" value="1"/>
</dbReference>
<dbReference type="Proteomes" id="UP000014500">
    <property type="component" value="Unassembled WGS sequence"/>
</dbReference>
<evidence type="ECO:0000259" key="4">
    <source>
        <dbReference type="Pfam" id="PF23409"/>
    </source>
</evidence>
<evidence type="ECO:0000256" key="1">
    <source>
        <dbReference type="ARBA" id="ARBA00022574"/>
    </source>
</evidence>
<dbReference type="PhylomeDB" id="T1IJD0"/>
<evidence type="ECO:0000256" key="3">
    <source>
        <dbReference type="PROSITE-ProRule" id="PRU00221"/>
    </source>
</evidence>
<dbReference type="STRING" id="126957.T1IJD0"/>
<accession>T1IJD0</accession>
<dbReference type="AlphaFoldDB" id="T1IJD0"/>
<sequence length="521" mass="58582">MAHIRIWDVFNLTTLTIIGVNDVDNGVGALAFSRQNEGSYLMVMDDSIDHVLSMWDWKHERVLGRTTTYTREVNGGKFHPHDDNVIITYGRAHLTAWRRRKDGMFQKNELMKTIGDNILCLEFDEDGDVIAGDSSGAISVWTDSGDGSFRLYKEFQAHQRGINSLLVLADGTLLSGGNDRYIKAWRNVKQYKLMATTMLPDTTGGVRTLCPQRITAEDSSVFVGTTRNIIVEGSLYRRFAITVQGHYKSLLALATDPDFASFATGGEDKAVCKWTMHRLQWRAQIETDCTALAFHPSDLVVVAGTQDGHIIALNADTGMHITTINVSKSPVSCMSYNKEGTQLAVGSKDGNIYLYSVTSSGFVYKRRNVMRGNDMLRNVDFSHDGRYLQSDTDDYDLLYWYIANFEQEKLPSTMRDVRWSRLTCTLGYSINGIWNNINQRLPGLITSSHVSSSNKLLSAADDEGYVRLFRYPCISPKADYHEIKPYTGRVTSVRFLYDDSFLITAGGIDAALMQWMVVSNR</sequence>
<feature type="domain" description="EML-like first beta-propeller" evidence="4">
    <location>
        <begin position="2"/>
        <end position="233"/>
    </location>
</feature>
<keyword evidence="7" id="KW-1185">Reference proteome</keyword>
<dbReference type="SUPFAM" id="SSF50998">
    <property type="entry name" value="Quinoprotein alcohol dehydrogenase-like"/>
    <property type="match status" value="2"/>
</dbReference>
<evidence type="ECO:0000313" key="7">
    <source>
        <dbReference type="Proteomes" id="UP000014500"/>
    </source>
</evidence>
<dbReference type="SMART" id="SM00320">
    <property type="entry name" value="WD40"/>
    <property type="match status" value="6"/>
</dbReference>